<dbReference type="InterPro" id="IPR016032">
    <property type="entry name" value="Sig_transdc_resp-reg_C-effctor"/>
</dbReference>
<dbReference type="Gene3D" id="1.10.10.10">
    <property type="entry name" value="Winged helix-like DNA-binding domain superfamily/Winged helix DNA-binding domain"/>
    <property type="match status" value="1"/>
</dbReference>
<keyword evidence="3" id="KW-0804">Transcription</keyword>
<dbReference type="SUPFAM" id="SSF46894">
    <property type="entry name" value="C-terminal effector domain of the bipartite response regulators"/>
    <property type="match status" value="1"/>
</dbReference>
<reference evidence="6 7" key="1">
    <citation type="journal article" date="2016" name="Int. J. Syst. Evol. Microbiol.">
        <title>Streptococcuspantholopis sp. nov., isolated from faeces of the Tibetan antelope (Pantholops hodgsonii).</title>
        <authorList>
            <person name="Bai X."/>
            <person name="Xiong Y."/>
            <person name="Lu S."/>
            <person name="Jin D."/>
            <person name="Lai X."/>
            <person name="Yang J."/>
            <person name="Niu L."/>
            <person name="Hu S."/>
            <person name="Meng X."/>
            <person name="Pu J."/>
            <person name="Ye C."/>
            <person name="Xu J."/>
        </authorList>
    </citation>
    <scope>NUCLEOTIDE SEQUENCE [LARGE SCALE GENOMIC DNA]</scope>
    <source>
        <strain evidence="6 7">TA 26</strain>
    </source>
</reference>
<feature type="transmembrane region" description="Helical" evidence="4">
    <location>
        <begin position="6"/>
        <end position="28"/>
    </location>
</feature>
<evidence type="ECO:0000256" key="3">
    <source>
        <dbReference type="ARBA" id="ARBA00023163"/>
    </source>
</evidence>
<feature type="transmembrane region" description="Helical" evidence="4">
    <location>
        <begin position="104"/>
        <end position="124"/>
    </location>
</feature>
<keyword evidence="4" id="KW-0812">Transmembrane</keyword>
<dbReference type="GO" id="GO:0003677">
    <property type="term" value="F:DNA binding"/>
    <property type="evidence" value="ECO:0007669"/>
    <property type="project" value="UniProtKB-KW"/>
</dbReference>
<keyword evidence="4" id="KW-1133">Transmembrane helix</keyword>
<evidence type="ECO:0000259" key="5">
    <source>
        <dbReference type="PROSITE" id="PS50043"/>
    </source>
</evidence>
<dbReference type="PRINTS" id="PR00038">
    <property type="entry name" value="HTHLUXR"/>
</dbReference>
<dbReference type="PROSITE" id="PS50043">
    <property type="entry name" value="HTH_LUXR_2"/>
    <property type="match status" value="1"/>
</dbReference>
<evidence type="ECO:0000256" key="1">
    <source>
        <dbReference type="ARBA" id="ARBA00023015"/>
    </source>
</evidence>
<dbReference type="GO" id="GO:0006355">
    <property type="term" value="P:regulation of DNA-templated transcription"/>
    <property type="evidence" value="ECO:0007669"/>
    <property type="project" value="InterPro"/>
</dbReference>
<dbReference type="Pfam" id="PF00196">
    <property type="entry name" value="GerE"/>
    <property type="match status" value="1"/>
</dbReference>
<feature type="transmembrane region" description="Helical" evidence="4">
    <location>
        <begin position="169"/>
        <end position="187"/>
    </location>
</feature>
<sequence>MTLIYICNLLLTILYAITLALCSHNFLFERNQRIKKILLALAVFFIFFTLDNWIISMTELIASFERYYNQTFSGLSFIKTVIFLVRNYCMLFIIRLLRQEKPLTADYSILAGNAVWMLIMPLFPSSQIQVYLYYLPNQLFLAYCGFLAAQKSTASVSQVGQKYLKKIALLTALAAFFIFLEDSFVIFNIDNYDRLDMRIQNRNFSEALFSVCASVLTIYYLIRDYPLYKQTEKKKLSEEEQAKRYIDAFCQDYQLTKREKEIFLLLLEHRHNQEIADALFLSLGTVKTHVHNIYVKLNVNRREAIGQLYQQYCQKIKD</sequence>
<name>A0A172Q9N0_9STRE</name>
<feature type="transmembrane region" description="Helical" evidence="4">
    <location>
        <begin position="37"/>
        <end position="55"/>
    </location>
</feature>
<dbReference type="SMART" id="SM00421">
    <property type="entry name" value="HTH_LUXR"/>
    <property type="match status" value="1"/>
</dbReference>
<keyword evidence="7" id="KW-1185">Reference proteome</keyword>
<dbReference type="Proteomes" id="UP000077317">
    <property type="component" value="Chromosome"/>
</dbReference>
<protein>
    <recommendedName>
        <fullName evidence="5">HTH luxR-type domain-containing protein</fullName>
    </recommendedName>
</protein>
<keyword evidence="1" id="KW-0805">Transcription regulation</keyword>
<dbReference type="RefSeq" id="WP_067064515.1">
    <property type="nucleotide sequence ID" value="NZ_CP014699.1"/>
</dbReference>
<evidence type="ECO:0000313" key="6">
    <source>
        <dbReference type="EMBL" id="AND80166.1"/>
    </source>
</evidence>
<dbReference type="OrthoDB" id="9780153at2"/>
<feature type="transmembrane region" description="Helical" evidence="4">
    <location>
        <begin position="207"/>
        <end position="225"/>
    </location>
</feature>
<keyword evidence="2" id="KW-0238">DNA-binding</keyword>
<feature type="transmembrane region" description="Helical" evidence="4">
    <location>
        <begin position="130"/>
        <end position="149"/>
    </location>
</feature>
<feature type="transmembrane region" description="Helical" evidence="4">
    <location>
        <begin position="75"/>
        <end position="97"/>
    </location>
</feature>
<dbReference type="PANTHER" id="PTHR44688">
    <property type="entry name" value="DNA-BINDING TRANSCRIPTIONAL ACTIVATOR DEVR_DOSR"/>
    <property type="match status" value="1"/>
</dbReference>
<keyword evidence="4" id="KW-0472">Membrane</keyword>
<dbReference type="CDD" id="cd06170">
    <property type="entry name" value="LuxR_C_like"/>
    <property type="match status" value="1"/>
</dbReference>
<gene>
    <name evidence="6" type="ORF">A0O21_09230</name>
</gene>
<reference evidence="7" key="2">
    <citation type="submission" date="2016-03" db="EMBL/GenBank/DDBJ databases">
        <title>Streptococcus antelopensis sp. nov., isolated from the feces of the Tibetan antelope (Pantholops hodgsonii) in Hoh Xil National Nature Reserve, Qinghai, China.</title>
        <authorList>
            <person name="Bai X."/>
        </authorList>
    </citation>
    <scope>NUCLEOTIDE SEQUENCE [LARGE SCALE GENOMIC DNA]</scope>
    <source>
        <strain evidence="7">TA 26</strain>
    </source>
</reference>
<dbReference type="PANTHER" id="PTHR44688:SF16">
    <property type="entry name" value="DNA-BINDING TRANSCRIPTIONAL ACTIVATOR DEVR_DOSR"/>
    <property type="match status" value="1"/>
</dbReference>
<dbReference type="AlphaFoldDB" id="A0A172Q9N0"/>
<dbReference type="InterPro" id="IPR036388">
    <property type="entry name" value="WH-like_DNA-bd_sf"/>
</dbReference>
<organism evidence="6 7">
    <name type="scientific">Streptococcus pantholopis</name>
    <dbReference type="NCBI Taxonomy" id="1811193"/>
    <lineage>
        <taxon>Bacteria</taxon>
        <taxon>Bacillati</taxon>
        <taxon>Bacillota</taxon>
        <taxon>Bacilli</taxon>
        <taxon>Lactobacillales</taxon>
        <taxon>Streptococcaceae</taxon>
        <taxon>Streptococcus</taxon>
    </lineage>
</organism>
<dbReference type="EMBL" id="CP014699">
    <property type="protein sequence ID" value="AND80166.1"/>
    <property type="molecule type" value="Genomic_DNA"/>
</dbReference>
<proteinExistence type="predicted"/>
<evidence type="ECO:0000313" key="7">
    <source>
        <dbReference type="Proteomes" id="UP000077317"/>
    </source>
</evidence>
<dbReference type="KEGG" id="spat:A0O21_09230"/>
<evidence type="ECO:0000256" key="2">
    <source>
        <dbReference type="ARBA" id="ARBA00023125"/>
    </source>
</evidence>
<accession>A0A172Q9N0</accession>
<evidence type="ECO:0000256" key="4">
    <source>
        <dbReference type="SAM" id="Phobius"/>
    </source>
</evidence>
<dbReference type="STRING" id="1811193.A0O21_09230"/>
<dbReference type="InterPro" id="IPR000792">
    <property type="entry name" value="Tscrpt_reg_LuxR_C"/>
</dbReference>
<feature type="domain" description="HTH luxR-type" evidence="5">
    <location>
        <begin position="248"/>
        <end position="313"/>
    </location>
</feature>